<dbReference type="SUPFAM" id="SSF100879">
    <property type="entry name" value="Lesion bypass DNA polymerase (Y-family), little finger domain"/>
    <property type="match status" value="1"/>
</dbReference>
<dbReference type="PATRIC" id="fig|1123500.6.peg.500"/>
<dbReference type="HAMAP" id="MF_01113">
    <property type="entry name" value="DNApol_IV"/>
    <property type="match status" value="1"/>
</dbReference>
<dbReference type="InterPro" id="IPR017961">
    <property type="entry name" value="DNA_pol_Y-fam_little_finger"/>
</dbReference>
<dbReference type="Pfam" id="PF00817">
    <property type="entry name" value="IMS"/>
    <property type="match status" value="1"/>
</dbReference>
<dbReference type="InterPro" id="IPR036775">
    <property type="entry name" value="DNA_pol_Y-fam_lit_finger_sf"/>
</dbReference>
<feature type="site" description="Substrate discrimination" evidence="15">
    <location>
        <position position="31"/>
    </location>
</feature>
<evidence type="ECO:0000256" key="1">
    <source>
        <dbReference type="ARBA" id="ARBA00004496"/>
    </source>
</evidence>
<evidence type="ECO:0000256" key="5">
    <source>
        <dbReference type="ARBA" id="ARBA00022679"/>
    </source>
</evidence>
<comment type="catalytic activity">
    <reaction evidence="14 15">
        <text>DNA(n) + a 2'-deoxyribonucleoside 5'-triphosphate = DNA(n+1) + diphosphate</text>
        <dbReference type="Rhea" id="RHEA:22508"/>
        <dbReference type="Rhea" id="RHEA-COMP:17339"/>
        <dbReference type="Rhea" id="RHEA-COMP:17340"/>
        <dbReference type="ChEBI" id="CHEBI:33019"/>
        <dbReference type="ChEBI" id="CHEBI:61560"/>
        <dbReference type="ChEBI" id="CHEBI:173112"/>
        <dbReference type="EC" id="2.7.7.7"/>
    </reaction>
</comment>
<dbReference type="Gene3D" id="3.30.1490.100">
    <property type="entry name" value="DNA polymerase, Y-family, little finger domain"/>
    <property type="match status" value="1"/>
</dbReference>
<evidence type="ECO:0000256" key="2">
    <source>
        <dbReference type="ARBA" id="ARBA00010945"/>
    </source>
</evidence>
<keyword evidence="18" id="KW-1185">Reference proteome</keyword>
<keyword evidence="13 15" id="KW-0234">DNA repair</keyword>
<reference evidence="17 18" key="1">
    <citation type="journal article" date="2015" name="Genome Announc.">
        <title>Expanding the biotechnology potential of lactobacilli through comparative genomics of 213 strains and associated genera.</title>
        <authorList>
            <person name="Sun Z."/>
            <person name="Harris H.M."/>
            <person name="McCann A."/>
            <person name="Guo C."/>
            <person name="Argimon S."/>
            <person name="Zhang W."/>
            <person name="Yang X."/>
            <person name="Jeffery I.B."/>
            <person name="Cooney J.C."/>
            <person name="Kagawa T.F."/>
            <person name="Liu W."/>
            <person name="Song Y."/>
            <person name="Salvetti E."/>
            <person name="Wrobel A."/>
            <person name="Rasinkangas P."/>
            <person name="Parkhill J."/>
            <person name="Rea M.C."/>
            <person name="O'Sullivan O."/>
            <person name="Ritari J."/>
            <person name="Douillard F.P."/>
            <person name="Paul Ross R."/>
            <person name="Yang R."/>
            <person name="Briner A.E."/>
            <person name="Felis G.E."/>
            <person name="de Vos W.M."/>
            <person name="Barrangou R."/>
            <person name="Klaenhammer T.R."/>
            <person name="Caufield P.W."/>
            <person name="Cui Y."/>
            <person name="Zhang H."/>
            <person name="O'Toole P.W."/>
        </authorList>
    </citation>
    <scope>NUCLEOTIDE SEQUENCE [LARGE SCALE GENOMIC DNA]</scope>
    <source>
        <strain evidence="17 18">DSM 20190</strain>
    </source>
</reference>
<evidence type="ECO:0000256" key="6">
    <source>
        <dbReference type="ARBA" id="ARBA00022695"/>
    </source>
</evidence>
<evidence type="ECO:0000256" key="15">
    <source>
        <dbReference type="HAMAP-Rule" id="MF_01113"/>
    </source>
</evidence>
<feature type="domain" description="UmuC" evidence="16">
    <location>
        <begin position="22"/>
        <end position="203"/>
    </location>
</feature>
<evidence type="ECO:0000256" key="13">
    <source>
        <dbReference type="ARBA" id="ARBA00023204"/>
    </source>
</evidence>
<sequence>MKEEVMADLLEFPTKLHADRKIIHVDMDAFYAQIEMRDHPEYQNVPIILARDPRKTGGHGVVATANYMARKQGVHSAMSAAEALKLAPEATFVPPNFSLYREVSTQVHQVFHQLTDKIEPIAFDEAYLDLSDYEQDPVMLAHWLQQTIYQQLTLTSSVGISFNKFLAKLASEHNKPAGLTVVRPEDIRDFLDPLPIEAIRGVGQKTAVKMHDLSINTARDLYKQSLATLEEHFGRLGFTLFKRIRGVDERPVQWQRQRKSIGKEHTFTHFIDGDQAVLTELRSLAHELVLTLQRKDQHGKTLVLKVRDDRFETRTHRRTGPDFIRNDERMIQQLAQDIWEDMGGYERPIRLLGLTMTNLQPVTFTEMPLNLYE</sequence>
<dbReference type="InterPro" id="IPR043502">
    <property type="entry name" value="DNA/RNA_pol_sf"/>
</dbReference>
<dbReference type="InParanoid" id="A0A0R2G1I6"/>
<dbReference type="EC" id="2.7.7.7" evidence="15"/>
<protein>
    <recommendedName>
        <fullName evidence="15">DNA polymerase IV</fullName>
        <shortName evidence="15">Pol IV</shortName>
        <ecNumber evidence="15">2.7.7.7</ecNumber>
    </recommendedName>
</protein>
<feature type="binding site" evidence="15">
    <location>
        <position position="124"/>
    </location>
    <ligand>
        <name>Mg(2+)</name>
        <dbReference type="ChEBI" id="CHEBI:18420"/>
    </ligand>
</feature>
<organism evidence="17 18">
    <name type="scientific">Weissella halotolerans DSM 20190</name>
    <dbReference type="NCBI Taxonomy" id="1123500"/>
    <lineage>
        <taxon>Bacteria</taxon>
        <taxon>Bacillati</taxon>
        <taxon>Bacillota</taxon>
        <taxon>Bacilli</taxon>
        <taxon>Lactobacillales</taxon>
        <taxon>Lactobacillaceae</taxon>
        <taxon>Weissella</taxon>
    </lineage>
</organism>
<dbReference type="PANTHER" id="PTHR11076:SF33">
    <property type="entry name" value="DNA POLYMERASE KAPPA"/>
    <property type="match status" value="1"/>
</dbReference>
<dbReference type="EMBL" id="JQAX01000001">
    <property type="protein sequence ID" value="KRN33691.1"/>
    <property type="molecule type" value="Genomic_DNA"/>
</dbReference>
<dbReference type="CDD" id="cd03586">
    <property type="entry name" value="PolY_Pol_IV_kappa"/>
    <property type="match status" value="1"/>
</dbReference>
<dbReference type="InterPro" id="IPR050116">
    <property type="entry name" value="DNA_polymerase-Y"/>
</dbReference>
<keyword evidence="12 15" id="KW-0238">DNA-binding</keyword>
<evidence type="ECO:0000256" key="3">
    <source>
        <dbReference type="ARBA" id="ARBA00022457"/>
    </source>
</evidence>
<dbReference type="eggNOG" id="COG0389">
    <property type="taxonomic scope" value="Bacteria"/>
</dbReference>
<evidence type="ECO:0000256" key="7">
    <source>
        <dbReference type="ARBA" id="ARBA00022705"/>
    </source>
</evidence>
<evidence type="ECO:0000259" key="16">
    <source>
        <dbReference type="PROSITE" id="PS50173"/>
    </source>
</evidence>
<dbReference type="Pfam" id="PF21999">
    <property type="entry name" value="IMS_HHH_1"/>
    <property type="match status" value="1"/>
</dbReference>
<dbReference type="Gene3D" id="3.40.1170.60">
    <property type="match status" value="1"/>
</dbReference>
<dbReference type="InterPro" id="IPR053848">
    <property type="entry name" value="IMS_HHH_1"/>
</dbReference>
<dbReference type="GO" id="GO:0003887">
    <property type="term" value="F:DNA-directed DNA polymerase activity"/>
    <property type="evidence" value="ECO:0007669"/>
    <property type="project" value="UniProtKB-UniRule"/>
</dbReference>
<dbReference type="InterPro" id="IPR043128">
    <property type="entry name" value="Rev_trsase/Diguanyl_cyclase"/>
</dbReference>
<dbReference type="GO" id="GO:0006261">
    <property type="term" value="P:DNA-templated DNA replication"/>
    <property type="evidence" value="ECO:0007669"/>
    <property type="project" value="UniProtKB-UniRule"/>
</dbReference>
<dbReference type="STRING" id="1123500.GCA_000420365_00005"/>
<dbReference type="SUPFAM" id="SSF56672">
    <property type="entry name" value="DNA/RNA polymerases"/>
    <property type="match status" value="1"/>
</dbReference>
<comment type="subunit">
    <text evidence="15">Monomer.</text>
</comment>
<dbReference type="FunFam" id="3.30.1490.100:FF:000004">
    <property type="entry name" value="DNA polymerase IV"/>
    <property type="match status" value="1"/>
</dbReference>
<comment type="caution">
    <text evidence="17">The sequence shown here is derived from an EMBL/GenBank/DDBJ whole genome shotgun (WGS) entry which is preliminary data.</text>
</comment>
<dbReference type="PROSITE" id="PS50173">
    <property type="entry name" value="UMUC"/>
    <property type="match status" value="1"/>
</dbReference>
<keyword evidence="3 15" id="KW-0515">Mutator protein</keyword>
<dbReference type="Gene3D" id="1.10.150.20">
    <property type="entry name" value="5' to 3' exonuclease, C-terminal subdomain"/>
    <property type="match status" value="1"/>
</dbReference>
<dbReference type="GO" id="GO:0009432">
    <property type="term" value="P:SOS response"/>
    <property type="evidence" value="ECO:0007669"/>
    <property type="project" value="TreeGrafter"/>
</dbReference>
<evidence type="ECO:0000313" key="18">
    <source>
        <dbReference type="Proteomes" id="UP000051296"/>
    </source>
</evidence>
<dbReference type="InterPro" id="IPR001126">
    <property type="entry name" value="UmuC"/>
</dbReference>
<dbReference type="Gene3D" id="3.30.70.270">
    <property type="match status" value="1"/>
</dbReference>
<dbReference type="Proteomes" id="UP000051296">
    <property type="component" value="Unassembled WGS sequence"/>
</dbReference>
<keyword evidence="7 15" id="KW-0235">DNA replication</keyword>
<dbReference type="FunCoup" id="A0A0R2G1I6">
    <property type="interactions" value="327"/>
</dbReference>
<dbReference type="GO" id="GO:0006281">
    <property type="term" value="P:DNA repair"/>
    <property type="evidence" value="ECO:0007669"/>
    <property type="project" value="UniProtKB-UniRule"/>
</dbReference>
<keyword evidence="8 15" id="KW-0479">Metal-binding</keyword>
<evidence type="ECO:0000256" key="14">
    <source>
        <dbReference type="ARBA" id="ARBA00049244"/>
    </source>
</evidence>
<evidence type="ECO:0000256" key="4">
    <source>
        <dbReference type="ARBA" id="ARBA00022490"/>
    </source>
</evidence>
<keyword evidence="6 15" id="KW-0548">Nucleotidyltransferase</keyword>
<dbReference type="GO" id="GO:0005829">
    <property type="term" value="C:cytosol"/>
    <property type="evidence" value="ECO:0007669"/>
    <property type="project" value="TreeGrafter"/>
</dbReference>
<accession>A0A0R2G1I6</accession>
<dbReference type="GO" id="GO:0042276">
    <property type="term" value="P:error-prone translesion synthesis"/>
    <property type="evidence" value="ECO:0007669"/>
    <property type="project" value="TreeGrafter"/>
</dbReference>
<evidence type="ECO:0000256" key="8">
    <source>
        <dbReference type="ARBA" id="ARBA00022723"/>
    </source>
</evidence>
<feature type="active site" evidence="15">
    <location>
        <position position="125"/>
    </location>
</feature>
<evidence type="ECO:0000256" key="9">
    <source>
        <dbReference type="ARBA" id="ARBA00022763"/>
    </source>
</evidence>
<evidence type="ECO:0000256" key="11">
    <source>
        <dbReference type="ARBA" id="ARBA00022932"/>
    </source>
</evidence>
<gene>
    <name evidence="15" type="primary">dinB</name>
    <name evidence="17" type="ORF">IV68_GL000499</name>
</gene>
<dbReference type="GO" id="GO:0000287">
    <property type="term" value="F:magnesium ion binding"/>
    <property type="evidence" value="ECO:0007669"/>
    <property type="project" value="UniProtKB-UniRule"/>
</dbReference>
<name>A0A0R2G1I6_9LACO</name>
<dbReference type="Pfam" id="PF11799">
    <property type="entry name" value="IMS_C"/>
    <property type="match status" value="1"/>
</dbReference>
<dbReference type="GO" id="GO:0003684">
    <property type="term" value="F:damaged DNA binding"/>
    <property type="evidence" value="ECO:0007669"/>
    <property type="project" value="InterPro"/>
</dbReference>
<dbReference type="NCBIfam" id="NF002677">
    <property type="entry name" value="PRK02406.1"/>
    <property type="match status" value="1"/>
</dbReference>
<feature type="binding site" evidence="15">
    <location>
        <position position="26"/>
    </location>
    <ligand>
        <name>Mg(2+)</name>
        <dbReference type="ChEBI" id="CHEBI:18420"/>
    </ligand>
</feature>
<evidence type="ECO:0000256" key="12">
    <source>
        <dbReference type="ARBA" id="ARBA00023125"/>
    </source>
</evidence>
<comment type="cofactor">
    <cofactor evidence="15">
        <name>Mg(2+)</name>
        <dbReference type="ChEBI" id="CHEBI:18420"/>
    </cofactor>
    <text evidence="15">Binds 2 magnesium ions per subunit.</text>
</comment>
<evidence type="ECO:0000256" key="10">
    <source>
        <dbReference type="ARBA" id="ARBA00022842"/>
    </source>
</evidence>
<dbReference type="InterPro" id="IPR022880">
    <property type="entry name" value="DNApol_IV"/>
</dbReference>
<keyword evidence="5 15" id="KW-0808">Transferase</keyword>
<comment type="function">
    <text evidence="15">Poorly processive, error-prone DNA polymerase involved in untargeted mutagenesis. Copies undamaged DNA at stalled replication forks, which arise in vivo from mismatched or misaligned primer ends. These misaligned primers can be extended by PolIV. Exhibits no 3'-5' exonuclease (proofreading) activity. May be involved in translesional synthesis, in conjunction with the beta clamp from PolIII.</text>
</comment>
<keyword evidence="10 15" id="KW-0460">Magnesium</keyword>
<dbReference type="AlphaFoldDB" id="A0A0R2G1I6"/>
<keyword evidence="9 15" id="KW-0227">DNA damage</keyword>
<dbReference type="PANTHER" id="PTHR11076">
    <property type="entry name" value="DNA REPAIR POLYMERASE UMUC / TRANSFERASE FAMILY MEMBER"/>
    <property type="match status" value="1"/>
</dbReference>
<comment type="similarity">
    <text evidence="2 15">Belongs to the DNA polymerase type-Y family.</text>
</comment>
<comment type="subcellular location">
    <subcellularLocation>
        <location evidence="1 15">Cytoplasm</location>
    </subcellularLocation>
</comment>
<evidence type="ECO:0000313" key="17">
    <source>
        <dbReference type="EMBL" id="KRN33691.1"/>
    </source>
</evidence>
<keyword evidence="4 15" id="KW-0963">Cytoplasm</keyword>
<proteinExistence type="inferred from homology"/>
<keyword evidence="11 15" id="KW-0239">DNA-directed DNA polymerase</keyword>